<evidence type="ECO:0000256" key="5">
    <source>
        <dbReference type="ARBA" id="ARBA00023284"/>
    </source>
</evidence>
<dbReference type="GO" id="GO:0015036">
    <property type="term" value="F:disulfide oxidoreductase activity"/>
    <property type="evidence" value="ECO:0007669"/>
    <property type="project" value="InterPro"/>
</dbReference>
<gene>
    <name evidence="7" type="ORF">CWS72_10465</name>
</gene>
<evidence type="ECO:0000313" key="8">
    <source>
        <dbReference type="Proteomes" id="UP000233293"/>
    </source>
</evidence>
<dbReference type="GO" id="GO:0030288">
    <property type="term" value="C:outer membrane-bounded periplasmic space"/>
    <property type="evidence" value="ECO:0007669"/>
    <property type="project" value="InterPro"/>
</dbReference>
<dbReference type="InterPro" id="IPR013766">
    <property type="entry name" value="Thioredoxin_domain"/>
</dbReference>
<dbReference type="Proteomes" id="UP000233293">
    <property type="component" value="Unassembled WGS sequence"/>
</dbReference>
<accession>A0A2N3PW46</accession>
<evidence type="ECO:0000256" key="1">
    <source>
        <dbReference type="ARBA" id="ARBA00004196"/>
    </source>
</evidence>
<dbReference type="EMBL" id="PIUM01000010">
    <property type="protein sequence ID" value="PKU24632.1"/>
    <property type="molecule type" value="Genomic_DNA"/>
</dbReference>
<evidence type="ECO:0000256" key="2">
    <source>
        <dbReference type="ARBA" id="ARBA00007758"/>
    </source>
</evidence>
<dbReference type="GO" id="GO:0017004">
    <property type="term" value="P:cytochrome complex assembly"/>
    <property type="evidence" value="ECO:0007669"/>
    <property type="project" value="UniProtKB-KW"/>
</dbReference>
<keyword evidence="5" id="KW-0676">Redox-active center</keyword>
<dbReference type="Pfam" id="PF08534">
    <property type="entry name" value="Redoxin"/>
    <property type="match status" value="1"/>
</dbReference>
<evidence type="ECO:0000313" key="7">
    <source>
        <dbReference type="EMBL" id="PKU24632.1"/>
    </source>
</evidence>
<comment type="similarity">
    <text evidence="2">Belongs to the thioredoxin family. DsbE subfamily.</text>
</comment>
<dbReference type="OrthoDB" id="9799347at2"/>
<keyword evidence="4" id="KW-1015">Disulfide bond</keyword>
<dbReference type="InterPro" id="IPR004799">
    <property type="entry name" value="Periplasmic_diS_OxRdtase_DsbE"/>
</dbReference>
<evidence type="ECO:0000256" key="3">
    <source>
        <dbReference type="ARBA" id="ARBA00022748"/>
    </source>
</evidence>
<dbReference type="NCBIfam" id="TIGR00385">
    <property type="entry name" value="dsbE"/>
    <property type="match status" value="1"/>
</dbReference>
<dbReference type="SUPFAM" id="SSF52833">
    <property type="entry name" value="Thioredoxin-like"/>
    <property type="match status" value="1"/>
</dbReference>
<organism evidence="7 8">
    <name type="scientific">Telmatospirillum siberiense</name>
    <dbReference type="NCBI Taxonomy" id="382514"/>
    <lineage>
        <taxon>Bacteria</taxon>
        <taxon>Pseudomonadati</taxon>
        <taxon>Pseudomonadota</taxon>
        <taxon>Alphaproteobacteria</taxon>
        <taxon>Rhodospirillales</taxon>
        <taxon>Rhodospirillaceae</taxon>
        <taxon>Telmatospirillum</taxon>
    </lineage>
</organism>
<dbReference type="InterPro" id="IPR050553">
    <property type="entry name" value="Thioredoxin_ResA/DsbE_sf"/>
</dbReference>
<protein>
    <submittedName>
        <fullName evidence="7">DsbE family thiol:disulfide interchange protein</fullName>
    </submittedName>
</protein>
<dbReference type="PANTHER" id="PTHR42852">
    <property type="entry name" value="THIOL:DISULFIDE INTERCHANGE PROTEIN DSBE"/>
    <property type="match status" value="1"/>
</dbReference>
<evidence type="ECO:0000256" key="4">
    <source>
        <dbReference type="ARBA" id="ARBA00023157"/>
    </source>
</evidence>
<dbReference type="PANTHER" id="PTHR42852:SF6">
    <property type="entry name" value="THIOL:DISULFIDE INTERCHANGE PROTEIN DSBE"/>
    <property type="match status" value="1"/>
</dbReference>
<keyword evidence="8" id="KW-1185">Reference proteome</keyword>
<reference evidence="8" key="1">
    <citation type="submission" date="2017-12" db="EMBL/GenBank/DDBJ databases">
        <title>Draft genome sequence of Telmatospirillum siberiense 26-4b1T, an acidotolerant peatland alphaproteobacterium potentially involved in sulfur cycling.</title>
        <authorList>
            <person name="Hausmann B."/>
            <person name="Pjevac P."/>
            <person name="Schreck K."/>
            <person name="Herbold C.W."/>
            <person name="Daims H."/>
            <person name="Wagner M."/>
            <person name="Pester M."/>
            <person name="Loy A."/>
        </authorList>
    </citation>
    <scope>NUCLEOTIDE SEQUENCE [LARGE SCALE GENOMIC DNA]</scope>
    <source>
        <strain evidence="8">26-4b1</strain>
    </source>
</reference>
<proteinExistence type="inferred from homology"/>
<dbReference type="PROSITE" id="PS51352">
    <property type="entry name" value="THIOREDOXIN_2"/>
    <property type="match status" value="1"/>
</dbReference>
<evidence type="ECO:0000259" key="6">
    <source>
        <dbReference type="PROSITE" id="PS51352"/>
    </source>
</evidence>
<keyword evidence="3" id="KW-0201">Cytochrome c-type biogenesis</keyword>
<feature type="domain" description="Thioredoxin" evidence="6">
    <location>
        <begin position="40"/>
        <end position="182"/>
    </location>
</feature>
<comment type="subcellular location">
    <subcellularLocation>
        <location evidence="1">Cell envelope</location>
    </subcellularLocation>
</comment>
<dbReference type="CDD" id="cd03010">
    <property type="entry name" value="TlpA_like_DsbE"/>
    <property type="match status" value="1"/>
</dbReference>
<comment type="caution">
    <text evidence="7">The sequence shown here is derived from an EMBL/GenBank/DDBJ whole genome shotgun (WGS) entry which is preliminary data.</text>
</comment>
<name>A0A2N3PW46_9PROT</name>
<dbReference type="InterPro" id="IPR013740">
    <property type="entry name" value="Redoxin"/>
</dbReference>
<dbReference type="AlphaFoldDB" id="A0A2N3PW46"/>
<dbReference type="Gene3D" id="3.40.30.10">
    <property type="entry name" value="Glutaredoxin"/>
    <property type="match status" value="1"/>
</dbReference>
<dbReference type="InterPro" id="IPR036249">
    <property type="entry name" value="Thioredoxin-like_sf"/>
</dbReference>
<sequence length="186" mass="20817">MPKRWTTVLPLAVFAVLVAFFGWRLVLITRGDAPNMIPSVMIDKPAPGFDLPPLVLDRPGLKTADLGGKVTLINFFSSWCIPCRAEHPLLVDLMNQSMVQGKLLLVGIDYKDRPEDGRGWLSRLGNPYQAIAMDRDGRVGIDFGVYGVPESYLIDRQGRIRYKQVGPFTPDDIREKLLPLVAELNK</sequence>